<proteinExistence type="predicted"/>
<reference evidence="3 4" key="1">
    <citation type="submission" date="2024-02" db="EMBL/GenBank/DDBJ databases">
        <title>Chromosome-level genome assembly of the Eurasian Minnow (Phoxinus phoxinus).</title>
        <authorList>
            <person name="Oriowo T.O."/>
            <person name="Martin S."/>
            <person name="Stange M."/>
            <person name="Chrysostomakis Y."/>
            <person name="Brown T."/>
            <person name="Winkler S."/>
            <person name="Kukowka S."/>
            <person name="Myers E.W."/>
            <person name="Bohne A."/>
        </authorList>
    </citation>
    <scope>NUCLEOTIDE SEQUENCE [LARGE SCALE GENOMIC DNA]</scope>
    <source>
        <strain evidence="3">ZFMK-TIS-60720</strain>
        <tissue evidence="3">Whole Organism</tissue>
    </source>
</reference>
<keyword evidence="1" id="KW-0812">Transmembrane</keyword>
<dbReference type="EMBL" id="JAYKXH010000020">
    <property type="protein sequence ID" value="KAK7132802.1"/>
    <property type="molecule type" value="Genomic_DNA"/>
</dbReference>
<dbReference type="AlphaFoldDB" id="A0AAN9CJW7"/>
<feature type="chain" id="PRO_5042826974" description="Immunoglobulin subtype domain-containing protein" evidence="2">
    <location>
        <begin position="20"/>
        <end position="207"/>
    </location>
</feature>
<keyword evidence="1" id="KW-0472">Membrane</keyword>
<evidence type="ECO:0000256" key="2">
    <source>
        <dbReference type="SAM" id="SignalP"/>
    </source>
</evidence>
<evidence type="ECO:0000313" key="4">
    <source>
        <dbReference type="Proteomes" id="UP001364617"/>
    </source>
</evidence>
<name>A0AAN9CJW7_9TELE</name>
<gene>
    <name evidence="3" type="ORF">R3I93_019134</name>
</gene>
<feature type="signal peptide" evidence="2">
    <location>
        <begin position="1"/>
        <end position="19"/>
    </location>
</feature>
<keyword evidence="1" id="KW-1133">Transmembrane helix</keyword>
<accession>A0AAN9CJW7</accession>
<organism evidence="3 4">
    <name type="scientific">Phoxinus phoxinus</name>
    <name type="common">Eurasian minnow</name>
    <dbReference type="NCBI Taxonomy" id="58324"/>
    <lineage>
        <taxon>Eukaryota</taxon>
        <taxon>Metazoa</taxon>
        <taxon>Chordata</taxon>
        <taxon>Craniata</taxon>
        <taxon>Vertebrata</taxon>
        <taxon>Euteleostomi</taxon>
        <taxon>Actinopterygii</taxon>
        <taxon>Neopterygii</taxon>
        <taxon>Teleostei</taxon>
        <taxon>Ostariophysi</taxon>
        <taxon>Cypriniformes</taxon>
        <taxon>Leuciscidae</taxon>
        <taxon>Phoxininae</taxon>
        <taxon>Phoxinus</taxon>
    </lineage>
</organism>
<feature type="transmembrane region" description="Helical" evidence="1">
    <location>
        <begin position="147"/>
        <end position="167"/>
    </location>
</feature>
<dbReference type="Gene3D" id="2.60.40.10">
    <property type="entry name" value="Immunoglobulins"/>
    <property type="match status" value="1"/>
</dbReference>
<protein>
    <recommendedName>
        <fullName evidence="5">Immunoglobulin subtype domain-containing protein</fullName>
    </recommendedName>
</protein>
<evidence type="ECO:0000313" key="3">
    <source>
        <dbReference type="EMBL" id="KAK7132802.1"/>
    </source>
</evidence>
<evidence type="ECO:0000256" key="1">
    <source>
        <dbReference type="SAM" id="Phobius"/>
    </source>
</evidence>
<evidence type="ECO:0008006" key="5">
    <source>
        <dbReference type="Google" id="ProtNLM"/>
    </source>
</evidence>
<sequence length="207" mass="23115">MKTIVTINLAVCLVLVVAGSKFEAIVGQNVTISFDIDEVEKADQVNIIFKEDKNGDSVLLAQKPWVYDDPPEPGVTLILGKGSVSVIIQDVDISRSGLYKARAFTGKKVCEENATLVVIKAPVSSTISPPHSSSSPKPPRSSDLRRLYAFLPVVFINIIIILVYCFWKHRKVVRHMNQKQMLEEKLAMSPDPVSQKIKKMNVYHQRL</sequence>
<keyword evidence="4" id="KW-1185">Reference proteome</keyword>
<comment type="caution">
    <text evidence="3">The sequence shown here is derived from an EMBL/GenBank/DDBJ whole genome shotgun (WGS) entry which is preliminary data.</text>
</comment>
<keyword evidence="2" id="KW-0732">Signal</keyword>
<dbReference type="Proteomes" id="UP001364617">
    <property type="component" value="Unassembled WGS sequence"/>
</dbReference>
<dbReference type="InterPro" id="IPR013783">
    <property type="entry name" value="Ig-like_fold"/>
</dbReference>